<evidence type="ECO:0000313" key="3">
    <source>
        <dbReference type="Proteomes" id="UP001283361"/>
    </source>
</evidence>
<feature type="compositionally biased region" description="Polar residues" evidence="1">
    <location>
        <begin position="54"/>
        <end position="66"/>
    </location>
</feature>
<keyword evidence="3" id="KW-1185">Reference proteome</keyword>
<organism evidence="2 3">
    <name type="scientific">Elysia crispata</name>
    <name type="common">lettuce slug</name>
    <dbReference type="NCBI Taxonomy" id="231223"/>
    <lineage>
        <taxon>Eukaryota</taxon>
        <taxon>Metazoa</taxon>
        <taxon>Spiralia</taxon>
        <taxon>Lophotrochozoa</taxon>
        <taxon>Mollusca</taxon>
        <taxon>Gastropoda</taxon>
        <taxon>Heterobranchia</taxon>
        <taxon>Euthyneura</taxon>
        <taxon>Panpulmonata</taxon>
        <taxon>Sacoglossa</taxon>
        <taxon>Placobranchoidea</taxon>
        <taxon>Plakobranchidae</taxon>
        <taxon>Elysia</taxon>
    </lineage>
</organism>
<proteinExistence type="predicted"/>
<evidence type="ECO:0000256" key="1">
    <source>
        <dbReference type="SAM" id="MobiDB-lite"/>
    </source>
</evidence>
<gene>
    <name evidence="2" type="ORF">RRG08_054671</name>
</gene>
<name>A0AAE1B0Y6_9GAST</name>
<evidence type="ECO:0000313" key="2">
    <source>
        <dbReference type="EMBL" id="KAK3797645.1"/>
    </source>
</evidence>
<protein>
    <submittedName>
        <fullName evidence="2">Uncharacterized protein</fullName>
    </submittedName>
</protein>
<dbReference type="AlphaFoldDB" id="A0AAE1B0Y6"/>
<accession>A0AAE1B0Y6</accession>
<feature type="region of interest" description="Disordered" evidence="1">
    <location>
        <begin position="26"/>
        <end position="66"/>
    </location>
</feature>
<feature type="compositionally biased region" description="Basic and acidic residues" evidence="1">
    <location>
        <begin position="26"/>
        <end position="35"/>
    </location>
</feature>
<comment type="caution">
    <text evidence="2">The sequence shown here is derived from an EMBL/GenBank/DDBJ whole genome shotgun (WGS) entry which is preliminary data.</text>
</comment>
<sequence length="66" mass="7515">MKNICEHEKLESEELMAGLVWRAGGGDEERERFRSEATSPNCSREKQKGDQAPQIRTCTNGLSKQY</sequence>
<reference evidence="2" key="1">
    <citation type="journal article" date="2023" name="G3 (Bethesda)">
        <title>A reference genome for the long-term kleptoplast-retaining sea slug Elysia crispata morphotype clarki.</title>
        <authorList>
            <person name="Eastman K.E."/>
            <person name="Pendleton A.L."/>
            <person name="Shaikh M.A."/>
            <person name="Suttiyut T."/>
            <person name="Ogas R."/>
            <person name="Tomko P."/>
            <person name="Gavelis G."/>
            <person name="Widhalm J.R."/>
            <person name="Wisecaver J.H."/>
        </authorList>
    </citation>
    <scope>NUCLEOTIDE SEQUENCE</scope>
    <source>
        <strain evidence="2">ECLA1</strain>
    </source>
</reference>
<dbReference type="EMBL" id="JAWDGP010000750">
    <property type="protein sequence ID" value="KAK3797645.1"/>
    <property type="molecule type" value="Genomic_DNA"/>
</dbReference>
<dbReference type="Proteomes" id="UP001283361">
    <property type="component" value="Unassembled WGS sequence"/>
</dbReference>